<evidence type="ECO:0000256" key="5">
    <source>
        <dbReference type="SAM" id="MobiDB-lite"/>
    </source>
</evidence>
<dbReference type="PROSITE" id="PS01359">
    <property type="entry name" value="ZF_PHD_1"/>
    <property type="match status" value="1"/>
</dbReference>
<dbReference type="InterPro" id="IPR013083">
    <property type="entry name" value="Znf_RING/FYVE/PHD"/>
</dbReference>
<dbReference type="CDD" id="cd15535">
    <property type="entry name" value="PHD1_Rco1"/>
    <property type="match status" value="1"/>
</dbReference>
<name>A0A316U6H1_9BASI</name>
<dbReference type="CDD" id="cd15534">
    <property type="entry name" value="PHD2_PHF12_Rco1"/>
    <property type="match status" value="1"/>
</dbReference>
<dbReference type="GO" id="GO:0008270">
    <property type="term" value="F:zinc ion binding"/>
    <property type="evidence" value="ECO:0007669"/>
    <property type="project" value="UniProtKB-KW"/>
</dbReference>
<evidence type="ECO:0000256" key="2">
    <source>
        <dbReference type="ARBA" id="ARBA00022771"/>
    </source>
</evidence>
<feature type="compositionally biased region" description="Low complexity" evidence="5">
    <location>
        <begin position="179"/>
        <end position="194"/>
    </location>
</feature>
<dbReference type="InterPro" id="IPR019786">
    <property type="entry name" value="Zinc_finger_PHD-type_CS"/>
</dbReference>
<accession>A0A316U6H1</accession>
<dbReference type="Proteomes" id="UP000245942">
    <property type="component" value="Unassembled WGS sequence"/>
</dbReference>
<dbReference type="RefSeq" id="XP_025347970.1">
    <property type="nucleotide sequence ID" value="XM_025489670.1"/>
</dbReference>
<evidence type="ECO:0000313" key="8">
    <source>
        <dbReference type="Proteomes" id="UP000245942"/>
    </source>
</evidence>
<feature type="compositionally biased region" description="Polar residues" evidence="5">
    <location>
        <begin position="162"/>
        <end position="178"/>
    </location>
</feature>
<dbReference type="InterPro" id="IPR011011">
    <property type="entry name" value="Znf_FYVE_PHD"/>
</dbReference>
<keyword evidence="1" id="KW-0479">Metal-binding</keyword>
<feature type="compositionally biased region" description="Low complexity" evidence="5">
    <location>
        <begin position="779"/>
        <end position="798"/>
    </location>
</feature>
<feature type="compositionally biased region" description="Basic and acidic residues" evidence="5">
    <location>
        <begin position="307"/>
        <end position="316"/>
    </location>
</feature>
<reference evidence="7 8" key="1">
    <citation type="journal article" date="2018" name="Mol. Biol. Evol.">
        <title>Broad Genomic Sampling Reveals a Smut Pathogenic Ancestry of the Fungal Clade Ustilaginomycotina.</title>
        <authorList>
            <person name="Kijpornyongpan T."/>
            <person name="Mondo S.J."/>
            <person name="Barry K."/>
            <person name="Sandor L."/>
            <person name="Lee J."/>
            <person name="Lipzen A."/>
            <person name="Pangilinan J."/>
            <person name="LaButti K."/>
            <person name="Hainaut M."/>
            <person name="Henrissat B."/>
            <person name="Grigoriev I.V."/>
            <person name="Spatafora J.W."/>
            <person name="Aime M.C."/>
        </authorList>
    </citation>
    <scope>NUCLEOTIDE SEQUENCE [LARGE SCALE GENOMIC DNA]</scope>
    <source>
        <strain evidence="7 8">MCA 4718</strain>
    </source>
</reference>
<feature type="region of interest" description="Disordered" evidence="5">
    <location>
        <begin position="271"/>
        <end position="316"/>
    </location>
</feature>
<dbReference type="SUPFAM" id="SSF57903">
    <property type="entry name" value="FYVE/PHD zinc finger"/>
    <property type="match status" value="2"/>
</dbReference>
<gene>
    <name evidence="7" type="ORF">BCV69DRAFT_199815</name>
</gene>
<dbReference type="GO" id="GO:0006357">
    <property type="term" value="P:regulation of transcription by RNA polymerase II"/>
    <property type="evidence" value="ECO:0007669"/>
    <property type="project" value="TreeGrafter"/>
</dbReference>
<dbReference type="STRING" id="1684307.A0A316U6H1"/>
<feature type="compositionally biased region" description="Polar residues" evidence="5">
    <location>
        <begin position="392"/>
        <end position="404"/>
    </location>
</feature>
<keyword evidence="3" id="KW-0862">Zinc</keyword>
<keyword evidence="2 4" id="KW-0863">Zinc-finger</keyword>
<feature type="compositionally biased region" description="Polar residues" evidence="5">
    <location>
        <begin position="296"/>
        <end position="306"/>
    </location>
</feature>
<dbReference type="GeneID" id="37011404"/>
<dbReference type="EMBL" id="KZ819327">
    <property type="protein sequence ID" value="PWN20810.1"/>
    <property type="molecule type" value="Genomic_DNA"/>
</dbReference>
<dbReference type="SMART" id="SM00249">
    <property type="entry name" value="PHD"/>
    <property type="match status" value="2"/>
</dbReference>
<dbReference type="PANTHER" id="PTHR47636:SF1">
    <property type="entry name" value="TRANSCRIPTIONAL REGULATORY PROTEIN RCO1"/>
    <property type="match status" value="1"/>
</dbReference>
<evidence type="ECO:0000313" key="7">
    <source>
        <dbReference type="EMBL" id="PWN20810.1"/>
    </source>
</evidence>
<feature type="region of interest" description="Disordered" evidence="5">
    <location>
        <begin position="1"/>
        <end position="212"/>
    </location>
</feature>
<dbReference type="GO" id="GO:0032221">
    <property type="term" value="C:Rpd3S complex"/>
    <property type="evidence" value="ECO:0007669"/>
    <property type="project" value="TreeGrafter"/>
</dbReference>
<evidence type="ECO:0000256" key="4">
    <source>
        <dbReference type="PROSITE-ProRule" id="PRU00146"/>
    </source>
</evidence>
<dbReference type="PANTHER" id="PTHR47636">
    <property type="entry name" value="TRANSCRIPTIONAL REGULATORY PROTEIN RCO1"/>
    <property type="match status" value="1"/>
</dbReference>
<organism evidence="7 8">
    <name type="scientific">Pseudomicrostroma glucosiphilum</name>
    <dbReference type="NCBI Taxonomy" id="1684307"/>
    <lineage>
        <taxon>Eukaryota</taxon>
        <taxon>Fungi</taxon>
        <taxon>Dikarya</taxon>
        <taxon>Basidiomycota</taxon>
        <taxon>Ustilaginomycotina</taxon>
        <taxon>Exobasidiomycetes</taxon>
        <taxon>Microstromatales</taxon>
        <taxon>Microstromatales incertae sedis</taxon>
        <taxon>Pseudomicrostroma</taxon>
    </lineage>
</organism>
<dbReference type="PROSITE" id="PS50016">
    <property type="entry name" value="ZF_PHD_2"/>
    <property type="match status" value="1"/>
</dbReference>
<feature type="domain" description="PHD-type" evidence="6">
    <location>
        <begin position="333"/>
        <end position="385"/>
    </location>
</feature>
<evidence type="ECO:0000256" key="3">
    <source>
        <dbReference type="ARBA" id="ARBA00022833"/>
    </source>
</evidence>
<feature type="compositionally biased region" description="Low complexity" evidence="5">
    <location>
        <begin position="284"/>
        <end position="295"/>
    </location>
</feature>
<feature type="compositionally biased region" description="Polar residues" evidence="5">
    <location>
        <begin position="271"/>
        <end position="283"/>
    </location>
</feature>
<feature type="region of interest" description="Disordered" evidence="5">
    <location>
        <begin position="388"/>
        <end position="407"/>
    </location>
</feature>
<dbReference type="InterPro" id="IPR001965">
    <property type="entry name" value="Znf_PHD"/>
</dbReference>
<dbReference type="InterPro" id="IPR052819">
    <property type="entry name" value="Chromatin_regulatory_protein"/>
</dbReference>
<protein>
    <recommendedName>
        <fullName evidence="6">PHD-type domain-containing protein</fullName>
    </recommendedName>
</protein>
<dbReference type="AlphaFoldDB" id="A0A316U6H1"/>
<dbReference type="OrthoDB" id="5876363at2759"/>
<feature type="compositionally biased region" description="Polar residues" evidence="5">
    <location>
        <begin position="21"/>
        <end position="33"/>
    </location>
</feature>
<feature type="region of interest" description="Disordered" evidence="5">
    <location>
        <begin position="711"/>
        <end position="851"/>
    </location>
</feature>
<evidence type="ECO:0000259" key="6">
    <source>
        <dbReference type="PROSITE" id="PS50016"/>
    </source>
</evidence>
<dbReference type="InterPro" id="IPR019787">
    <property type="entry name" value="Znf_PHD-finger"/>
</dbReference>
<dbReference type="Gene3D" id="3.30.40.10">
    <property type="entry name" value="Zinc/RING finger domain, C3HC4 (zinc finger)"/>
    <property type="match status" value="2"/>
</dbReference>
<feature type="compositionally biased region" description="Polar residues" evidence="5">
    <location>
        <begin position="195"/>
        <end position="204"/>
    </location>
</feature>
<dbReference type="Pfam" id="PF00628">
    <property type="entry name" value="PHD"/>
    <property type="match status" value="1"/>
</dbReference>
<proteinExistence type="predicted"/>
<evidence type="ECO:0000256" key="1">
    <source>
        <dbReference type="ARBA" id="ARBA00022723"/>
    </source>
</evidence>
<sequence>MADVLAEPAQSTKSAAGVVNGGTSMSAPNTENDQAVGDMQVIADSPSIGADMTSSSATEGIDALQAPRLPTHAQDHGAALAPTARSDGQKSDRDLAQASRLDQLPNTSTVAPSALDGEMESNKPQDQDIAMAEEGDSTQEGSSSGLVPTGKRATATKKRRSTQTTKAPVTITDGNTTPSRASSVSRGEVSESGSVTTPHRTASTLIPEDISGPSRDVLALSASPTLASLSAARPTRAAVAKVAARGSYYDASTYEVQSPLQAAVVKNIQTTPRSTSANRRVNGSASRAVATSASSLTGTPTPTSKAANDKGKEKEVDNAVDGKEGLNEEALNEDFCSTCRGTGHFICCDSCPRSFHFACVNPPLDINEVPLDDNSEWHCRACSAQRRSSSQGTQKKGSAKQQRSAARGGRFFAPLVDQTESSNPSIFALPPDIKSFFKNVATAADGSYQDLGRQRAIKADRKGLIEERDPYRLKDAKGKDILCYHCGQSALPKDWNPRRGDDATPNSSWRCLVSCDYCSLHWHLDCLNPPRASIPSSLYKWRCPCHIEDLLVKTRTAKAGTQLQVVDLPVPTLLNTGFGPGKIYRPRVLNSGVIDIVPDPMDTYFTAASSSDTSGRSLQPGWMNGGRADMPPLVDGEIPGGGMRRVKFRLPEKVVRTDWWMKVLQGGRDALISGEKRGASAMELLASIATDELEHQGEARDLVQLALTGSQPPSMRVQPLVSHSKPQEPLRKGFVPHPGGKLKREEDEQWAESAMRGSLHLVDDEEEGAVTGKAKTNGSVRAAAVSASAAVPSASSESDLTDLSDEEGKGKAKAKVASSEAIDDAATPRSGKRAKVAHPSDKASSTPLTQEELDSLLAVRELMRKKGEGKLMNFLMAE</sequence>
<keyword evidence="8" id="KW-1185">Reference proteome</keyword>